<evidence type="ECO:0000256" key="1">
    <source>
        <dbReference type="SAM" id="MobiDB-lite"/>
    </source>
</evidence>
<comment type="caution">
    <text evidence="2">The sequence shown here is derived from an EMBL/GenBank/DDBJ whole genome shotgun (WGS) entry which is preliminary data.</text>
</comment>
<dbReference type="PROSITE" id="PS51257">
    <property type="entry name" value="PROKAR_LIPOPROTEIN"/>
    <property type="match status" value="1"/>
</dbReference>
<feature type="compositionally biased region" description="Polar residues" evidence="1">
    <location>
        <begin position="257"/>
        <end position="273"/>
    </location>
</feature>
<evidence type="ECO:0000313" key="2">
    <source>
        <dbReference type="EMBL" id="RMJ04634.1"/>
    </source>
</evidence>
<dbReference type="EMBL" id="QMDL01000002">
    <property type="protein sequence ID" value="RMJ04634.1"/>
    <property type="molecule type" value="Genomic_DNA"/>
</dbReference>
<dbReference type="Proteomes" id="UP000265903">
    <property type="component" value="Unassembled WGS sequence"/>
</dbReference>
<sequence>MTSLKRTICILTLLLTFGGCSSNKSIQFEGEELETSAYDGTLARVSIYGINDGYDSADGDVLAELQAVAKERLQGNRSLFSGSRDKLYILKIKASPSESGVECINTKFSHTTEGTLDTHFTLATLERTPQTLFDVEIETNGRHEVSTFSDAKHLINCGTVTAIATDAISRSIRIFDLLIKEANGLDVTRELETVKNDEDINGSTIVMKAVGKTLYGVLAPVAIVINSAAEADWSSAISSAAKAADNMPTASYDPLTAPNTTPAYTVHSSVTHRPQTTQTTPPQNQPSGSSTQSRPKTPAAAKTPSTRAPRKTATAEIQARGTTDMHFPYDQALNLAATNADTQARQSCRENYRGMISTLGDPNMEKKECVENRNQEYRCVVQIVHTCEYKQ</sequence>
<evidence type="ECO:0000313" key="3">
    <source>
        <dbReference type="Proteomes" id="UP000265903"/>
    </source>
</evidence>
<dbReference type="AlphaFoldDB" id="A0A3M2RHE9"/>
<protein>
    <recommendedName>
        <fullName evidence="4">Lipoprotein</fullName>
    </recommendedName>
</protein>
<name>A0A3M2RHE9_9GAMM</name>
<feature type="region of interest" description="Disordered" evidence="1">
    <location>
        <begin position="252"/>
        <end position="312"/>
    </location>
</feature>
<feature type="compositionally biased region" description="Low complexity" evidence="1">
    <location>
        <begin position="274"/>
        <end position="293"/>
    </location>
</feature>
<organism evidence="2 3">
    <name type="scientific">Marinobacter litoralis</name>
    <dbReference type="NCBI Taxonomy" id="187981"/>
    <lineage>
        <taxon>Bacteria</taxon>
        <taxon>Pseudomonadati</taxon>
        <taxon>Pseudomonadota</taxon>
        <taxon>Gammaproteobacteria</taxon>
        <taxon>Pseudomonadales</taxon>
        <taxon>Marinobacteraceae</taxon>
        <taxon>Marinobacter</taxon>
    </lineage>
</organism>
<dbReference type="OrthoDB" id="6351535at2"/>
<accession>A0A3M2RHE9</accession>
<proteinExistence type="predicted"/>
<reference evidence="2 3" key="1">
    <citation type="submission" date="2018-08" db="EMBL/GenBank/DDBJ databases">
        <title>Whole Genome Sequence of the Moderate Halophilic Marine Bacterium Marinobacter litoralis Sw-45.</title>
        <authorList>
            <person name="Musa H."/>
        </authorList>
    </citation>
    <scope>NUCLEOTIDE SEQUENCE [LARGE SCALE GENOMIC DNA]</scope>
    <source>
        <strain evidence="2 3">Sw-45</strain>
    </source>
</reference>
<gene>
    <name evidence="2" type="ORF">DOQ08_01957</name>
</gene>
<evidence type="ECO:0008006" key="4">
    <source>
        <dbReference type="Google" id="ProtNLM"/>
    </source>
</evidence>
<dbReference type="RefSeq" id="WP_114334689.1">
    <property type="nucleotide sequence ID" value="NZ_QMDL01000002.1"/>
</dbReference>
<keyword evidence="3" id="KW-1185">Reference proteome</keyword>